<dbReference type="Pfam" id="PF02566">
    <property type="entry name" value="OsmC"/>
    <property type="match status" value="1"/>
</dbReference>
<dbReference type="PANTHER" id="PTHR34352">
    <property type="entry name" value="PROTEIN YHFA"/>
    <property type="match status" value="1"/>
</dbReference>
<proteinExistence type="predicted"/>
<accession>A0A0S7WH56</accession>
<dbReference type="InterPro" id="IPR036102">
    <property type="entry name" value="OsmC/Ohrsf"/>
</dbReference>
<evidence type="ECO:0008006" key="3">
    <source>
        <dbReference type="Google" id="ProtNLM"/>
    </source>
</evidence>
<dbReference type="PANTHER" id="PTHR34352:SF1">
    <property type="entry name" value="PROTEIN YHFA"/>
    <property type="match status" value="1"/>
</dbReference>
<dbReference type="InterPro" id="IPR015946">
    <property type="entry name" value="KH_dom-like_a/b"/>
</dbReference>
<dbReference type="InterPro" id="IPR003718">
    <property type="entry name" value="OsmC/Ohr_fam"/>
</dbReference>
<dbReference type="Gene3D" id="3.30.300.20">
    <property type="match status" value="1"/>
</dbReference>
<organism evidence="1 2">
    <name type="scientific">candidate division TA06 bacterium DG_26</name>
    <dbReference type="NCBI Taxonomy" id="1703771"/>
    <lineage>
        <taxon>Bacteria</taxon>
        <taxon>Bacteria division TA06</taxon>
    </lineage>
</organism>
<reference evidence="1 2" key="1">
    <citation type="journal article" date="2015" name="Microbiome">
        <title>Genomic resolution of linkages in carbon, nitrogen, and sulfur cycling among widespread estuary sediment bacteria.</title>
        <authorList>
            <person name="Baker B.J."/>
            <person name="Lazar C.S."/>
            <person name="Teske A.P."/>
            <person name="Dick G.J."/>
        </authorList>
    </citation>
    <scope>NUCLEOTIDE SEQUENCE [LARGE SCALE GENOMIC DNA]</scope>
    <source>
        <strain evidence="1">DG_26</strain>
    </source>
</reference>
<name>A0A0S7WH56_UNCT6</name>
<sequence length="141" mass="15879">MKATVKWVEGMQFQGIADSGHPVVMDSSPTSGGKDAGVRPMELVLIALGGCTGMDVVSILRKMRIEFDEFRIDIQAERAAEHPKVYRKIAMKYVIAGEDIPEEKLLRAIRLSEERYCSISAMLKKTSELKPTQEIVRKRRL</sequence>
<protein>
    <recommendedName>
        <fullName evidence="3">Osmotically inducible protein OsmC</fullName>
    </recommendedName>
</protein>
<evidence type="ECO:0000313" key="2">
    <source>
        <dbReference type="Proteomes" id="UP000051124"/>
    </source>
</evidence>
<dbReference type="PATRIC" id="fig|1703771.3.peg.316"/>
<dbReference type="Gene3D" id="2.20.25.10">
    <property type="match status" value="1"/>
</dbReference>
<evidence type="ECO:0000313" key="1">
    <source>
        <dbReference type="EMBL" id="KPJ49498.1"/>
    </source>
</evidence>
<dbReference type="Proteomes" id="UP000051124">
    <property type="component" value="Unassembled WGS sequence"/>
</dbReference>
<comment type="caution">
    <text evidence="1">The sequence shown here is derived from an EMBL/GenBank/DDBJ whole genome shotgun (WGS) entry which is preliminary data.</text>
</comment>
<dbReference type="AlphaFoldDB" id="A0A0S7WH56"/>
<dbReference type="EMBL" id="LIZT01000056">
    <property type="protein sequence ID" value="KPJ49498.1"/>
    <property type="molecule type" value="Genomic_DNA"/>
</dbReference>
<gene>
    <name evidence="1" type="ORF">AMJ40_05375</name>
</gene>
<dbReference type="SUPFAM" id="SSF82784">
    <property type="entry name" value="OsmC-like"/>
    <property type="match status" value="1"/>
</dbReference>